<sequence>MLLLLDEHQWGCRSLGRSSAWHAGGKGIDTPQLHLLIFLFFSVPRVDSAEELTPANPMSPLLPPLDRPYFVAGPAPVSTRPDDAALPSTLQPAGPADGGALVTLRGWFGLSPGDLTGIWMGDVPCAAIEWVASDTVLCRTGPSTVSGLVEVHAASAVAVSVSGLRYLYQFSWDVAALANVTLSLGSLSPPFQPDVLSYTATVPSDTVLVQAVKKVSSSAVRINGQIRTERWVPLVRGPNLVTVACVSSDGTETTLYRLAIDAVIPQASSTGRGPPSVPVGLIVGLTFCGSTILATLASLVAAVITRRQRQRTLRHPGTTGRVYPLARWPHRSPPPADEVELRPYPSDPPAYGADPLAWVALPPSAPVRRGRKGNFSWRSDVLVVFSNGHKVKLIRGDRVRPATTQDIDGRYQGPSEFAPVPYWGVVRRVLVITRPASWPDAPSPHAPKSARSLEAPLTSVPGGSPATPPAPPGWPGTRLPCQLFRTPCPIVTTLSMATAAVDSTPIQVKIVDTACGAPFVPYLTDHVHAVFPNAHVEFEKISGSCRLFATLEMTAPRACKIMDIHKKDIPGSRGRDLVTAAIKGILAGNPAPN</sequence>
<feature type="domain" description="Cadherin-like beta-sandwich-like" evidence="4">
    <location>
        <begin position="178"/>
        <end position="260"/>
    </location>
</feature>
<gene>
    <name evidence="5" type="ORF">PAPYR_1691</name>
</gene>
<organism evidence="5 6">
    <name type="scientific">Paratrimastix pyriformis</name>
    <dbReference type="NCBI Taxonomy" id="342808"/>
    <lineage>
        <taxon>Eukaryota</taxon>
        <taxon>Metamonada</taxon>
        <taxon>Preaxostyla</taxon>
        <taxon>Paratrimastigidae</taxon>
        <taxon>Paratrimastix</taxon>
    </lineage>
</organism>
<evidence type="ECO:0000259" key="3">
    <source>
        <dbReference type="Pfam" id="PF01833"/>
    </source>
</evidence>
<keyword evidence="2" id="KW-0472">Membrane</keyword>
<dbReference type="Pfam" id="PF12733">
    <property type="entry name" value="Cadherin-like"/>
    <property type="match status" value="1"/>
</dbReference>
<keyword evidence="2" id="KW-1133">Transmembrane helix</keyword>
<evidence type="ECO:0000313" key="6">
    <source>
        <dbReference type="Proteomes" id="UP001141327"/>
    </source>
</evidence>
<keyword evidence="2" id="KW-0812">Transmembrane</keyword>
<dbReference type="InterPro" id="IPR025883">
    <property type="entry name" value="Cadherin-like_domain"/>
</dbReference>
<feature type="domain" description="IPT/TIG" evidence="3">
    <location>
        <begin position="90"/>
        <end position="151"/>
    </location>
</feature>
<proteinExistence type="predicted"/>
<evidence type="ECO:0000259" key="4">
    <source>
        <dbReference type="Pfam" id="PF12733"/>
    </source>
</evidence>
<dbReference type="Pfam" id="PF01833">
    <property type="entry name" value="TIG"/>
    <property type="match status" value="1"/>
</dbReference>
<evidence type="ECO:0000256" key="1">
    <source>
        <dbReference type="SAM" id="MobiDB-lite"/>
    </source>
</evidence>
<keyword evidence="6" id="KW-1185">Reference proteome</keyword>
<dbReference type="InterPro" id="IPR013783">
    <property type="entry name" value="Ig-like_fold"/>
</dbReference>
<dbReference type="EMBL" id="JAPMOS010000005">
    <property type="protein sequence ID" value="KAJ4461986.1"/>
    <property type="molecule type" value="Genomic_DNA"/>
</dbReference>
<feature type="region of interest" description="Disordered" evidence="1">
    <location>
        <begin position="437"/>
        <end position="472"/>
    </location>
</feature>
<comment type="caution">
    <text evidence="5">The sequence shown here is derived from an EMBL/GenBank/DDBJ whole genome shotgun (WGS) entry which is preliminary data.</text>
</comment>
<evidence type="ECO:0008006" key="7">
    <source>
        <dbReference type="Google" id="ProtNLM"/>
    </source>
</evidence>
<feature type="transmembrane region" description="Helical" evidence="2">
    <location>
        <begin position="279"/>
        <end position="304"/>
    </location>
</feature>
<evidence type="ECO:0000256" key="2">
    <source>
        <dbReference type="SAM" id="Phobius"/>
    </source>
</evidence>
<dbReference type="Proteomes" id="UP001141327">
    <property type="component" value="Unassembled WGS sequence"/>
</dbReference>
<protein>
    <recommendedName>
        <fullName evidence="7">Cadherin-like beta sandwich domain-containing protein</fullName>
    </recommendedName>
</protein>
<dbReference type="InterPro" id="IPR002909">
    <property type="entry name" value="IPT_dom"/>
</dbReference>
<reference evidence="5" key="1">
    <citation type="journal article" date="2022" name="bioRxiv">
        <title>Genomics of Preaxostyla Flagellates Illuminates Evolutionary Transitions and the Path Towards Mitochondrial Loss.</title>
        <authorList>
            <person name="Novak L.V.F."/>
            <person name="Treitli S.C."/>
            <person name="Pyrih J."/>
            <person name="Halakuc P."/>
            <person name="Pipaliya S.V."/>
            <person name="Vacek V."/>
            <person name="Brzon O."/>
            <person name="Soukal P."/>
            <person name="Eme L."/>
            <person name="Dacks J.B."/>
            <person name="Karnkowska A."/>
            <person name="Elias M."/>
            <person name="Hampl V."/>
        </authorList>
    </citation>
    <scope>NUCLEOTIDE SEQUENCE</scope>
    <source>
        <strain evidence="5">RCP-MX</strain>
    </source>
</reference>
<name>A0ABQ8UV64_9EUKA</name>
<dbReference type="Gene3D" id="2.60.40.10">
    <property type="entry name" value="Immunoglobulins"/>
    <property type="match status" value="1"/>
</dbReference>
<accession>A0ABQ8UV64</accession>
<evidence type="ECO:0000313" key="5">
    <source>
        <dbReference type="EMBL" id="KAJ4461986.1"/>
    </source>
</evidence>